<proteinExistence type="predicted"/>
<dbReference type="EMBL" id="VUMD01000017">
    <property type="protein sequence ID" value="MSS37998.1"/>
    <property type="molecule type" value="Genomic_DNA"/>
</dbReference>
<dbReference type="Pfam" id="PF14199">
    <property type="entry name" value="DUF4317"/>
    <property type="match status" value="1"/>
</dbReference>
<dbReference type="InterPro" id="IPR025466">
    <property type="entry name" value="DUF4317"/>
</dbReference>
<organism evidence="1 2">
    <name type="scientific">Clostridium porci</name>
    <dbReference type="NCBI Taxonomy" id="2605778"/>
    <lineage>
        <taxon>Bacteria</taxon>
        <taxon>Bacillati</taxon>
        <taxon>Bacillota</taxon>
        <taxon>Clostridia</taxon>
        <taxon>Eubacteriales</taxon>
        <taxon>Clostridiaceae</taxon>
        <taxon>Clostridium</taxon>
    </lineage>
</organism>
<name>A0A7X2NNI2_9CLOT</name>
<keyword evidence="2" id="KW-1185">Reference proteome</keyword>
<evidence type="ECO:0000313" key="2">
    <source>
        <dbReference type="Proteomes" id="UP000429958"/>
    </source>
</evidence>
<accession>A0A7X2NNI2</accession>
<reference evidence="1 2" key="1">
    <citation type="submission" date="2019-08" db="EMBL/GenBank/DDBJ databases">
        <title>In-depth cultivation of the pig gut microbiome towards novel bacterial diversity and tailored functional studies.</title>
        <authorList>
            <person name="Wylensek D."/>
            <person name="Hitch T.C.A."/>
            <person name="Clavel T."/>
        </authorList>
    </citation>
    <scope>NUCLEOTIDE SEQUENCE [LARGE SCALE GENOMIC DNA]</scope>
    <source>
        <strain evidence="1 2">WCA-389-WT-23D1</strain>
    </source>
</reference>
<dbReference type="AlphaFoldDB" id="A0A7X2NNI2"/>
<evidence type="ECO:0000313" key="1">
    <source>
        <dbReference type="EMBL" id="MSS37998.1"/>
    </source>
</evidence>
<sequence length="376" mass="42737">MNKREVSEIKKQFSPTNCNITRICGCYVNGEKDIITTFKDAFLSLPEEAAFKYYEIFKKTMSGSVGKCLHDVEFPREAEKDGGAQAFLLKLRDSGLKDDELLEAFYQRVIDKYCCVGNFLILLIHGTYDIPGKAEDGQTMFDASDEVYNYILCSICPMSLDKPGLAYNEKDQKIENRDRDWIVEMPTHGFLFPAFHDRSSDIHGSLYYTKKSRDMQDSFFAEMFGAVIPMPEDEQREKFAAVIEETFGEDLDFQTAKAINDNLMEHITEHEMSTEKYVLDKKAIRELLEESGAADEQLEHFDEVFEDIMETKDTKKSTLMADNLLNTAKLTVKADDVVVTTKQDSCAGIETKIIDGKRCLVIELSGNCLVNGMLVK</sequence>
<gene>
    <name evidence="1" type="ORF">FYJ39_15900</name>
</gene>
<dbReference type="RefSeq" id="WP_154473441.1">
    <property type="nucleotide sequence ID" value="NZ_VUMD01000017.1"/>
</dbReference>
<comment type="caution">
    <text evidence="1">The sequence shown here is derived from an EMBL/GenBank/DDBJ whole genome shotgun (WGS) entry which is preliminary data.</text>
</comment>
<protein>
    <submittedName>
        <fullName evidence="1">DUF4317 domain-containing protein</fullName>
    </submittedName>
</protein>
<dbReference type="Proteomes" id="UP000429958">
    <property type="component" value="Unassembled WGS sequence"/>
</dbReference>